<dbReference type="EMBL" id="CABFWF030000012">
    <property type="protein sequence ID" value="CAD7042184.1"/>
    <property type="molecule type" value="Genomic_DNA"/>
</dbReference>
<evidence type="ECO:0000313" key="3">
    <source>
        <dbReference type="EMBL" id="CAD7042184.1"/>
    </source>
</evidence>
<dbReference type="InterPro" id="IPR013024">
    <property type="entry name" value="GGCT-like"/>
</dbReference>
<evidence type="ECO:0000256" key="2">
    <source>
        <dbReference type="ARBA" id="ARBA00023239"/>
    </source>
</evidence>
<keyword evidence="4" id="KW-1185">Reference proteome</keyword>
<proteinExistence type="predicted"/>
<dbReference type="InterPro" id="IPR036568">
    <property type="entry name" value="GGCT-like_sf"/>
</dbReference>
<evidence type="ECO:0000256" key="1">
    <source>
        <dbReference type="ARBA" id="ARBA00012344"/>
    </source>
</evidence>
<dbReference type="PANTHER" id="PTHR12192">
    <property type="entry name" value="CATION TRANSPORT PROTEIN CHAC-RELATED"/>
    <property type="match status" value="1"/>
</dbReference>
<name>A0ABM8PQ98_9HYPH</name>
<keyword evidence="2" id="KW-0456">Lyase</keyword>
<sequence>MRCDATRRRERMAPDMDEFWVFGYGSLMWNPGFPYVEKSEAHVFGYRRSLCVRSHVHRGTPERPGLVLGLDRGGSCRGVAFRVSGEDRPDVLDYLRERELVTHVYKERLLPVLLGDGRRVEAVGYVVDRGHLQYAGALDVAEAADIVRLAAGKSGPNYAYVINTVAHLREMGIRDHWLEGVGRLVGEA</sequence>
<dbReference type="InterPro" id="IPR006840">
    <property type="entry name" value="ChaC"/>
</dbReference>
<evidence type="ECO:0000313" key="4">
    <source>
        <dbReference type="Proteomes" id="UP000606921"/>
    </source>
</evidence>
<reference evidence="3 4" key="1">
    <citation type="submission" date="2020-11" db="EMBL/GenBank/DDBJ databases">
        <authorList>
            <person name="Lassalle F."/>
        </authorList>
    </citation>
    <scope>NUCLEOTIDE SEQUENCE [LARGE SCALE GENOMIC DNA]</scope>
    <source>
        <strain evidence="3 4">JC140</strain>
    </source>
</reference>
<dbReference type="EC" id="4.3.2.7" evidence="1"/>
<dbReference type="Pfam" id="PF04752">
    <property type="entry name" value="ChaC"/>
    <property type="match status" value="1"/>
</dbReference>
<dbReference type="PANTHER" id="PTHR12192:SF2">
    <property type="entry name" value="GLUTATHIONE-SPECIFIC GAMMA-GLUTAMYLCYCLOTRANSFERASE 2"/>
    <property type="match status" value="1"/>
</dbReference>
<gene>
    <name evidence="3" type="ORF">REJC140_01104</name>
</gene>
<dbReference type="Proteomes" id="UP000606921">
    <property type="component" value="Unassembled WGS sequence"/>
</dbReference>
<accession>A0ABM8PQ98</accession>
<protein>
    <recommendedName>
        <fullName evidence="1">glutathione-specific gamma-glutamylcyclotransferase</fullName>
        <ecNumber evidence="1">4.3.2.7</ecNumber>
    </recommendedName>
</protein>
<organism evidence="3 4">
    <name type="scientific">Pseudorhizobium endolithicum</name>
    <dbReference type="NCBI Taxonomy" id="1191678"/>
    <lineage>
        <taxon>Bacteria</taxon>
        <taxon>Pseudomonadati</taxon>
        <taxon>Pseudomonadota</taxon>
        <taxon>Alphaproteobacteria</taxon>
        <taxon>Hyphomicrobiales</taxon>
        <taxon>Rhizobiaceae</taxon>
        <taxon>Rhizobium/Agrobacterium group</taxon>
        <taxon>Pseudorhizobium</taxon>
    </lineage>
</organism>
<dbReference type="Gene3D" id="3.10.490.10">
    <property type="entry name" value="Gamma-glutamyl cyclotransferase-like"/>
    <property type="match status" value="1"/>
</dbReference>
<dbReference type="SUPFAM" id="SSF110857">
    <property type="entry name" value="Gamma-glutamyl cyclotransferase-like"/>
    <property type="match status" value="1"/>
</dbReference>
<dbReference type="CDD" id="cd06661">
    <property type="entry name" value="GGCT_like"/>
    <property type="match status" value="1"/>
</dbReference>
<comment type="caution">
    <text evidence="3">The sequence shown here is derived from an EMBL/GenBank/DDBJ whole genome shotgun (WGS) entry which is preliminary data.</text>
</comment>